<organism evidence="2 3">
    <name type="scientific">Paraglaciecola aquimarina</name>
    <dbReference type="NCBI Taxonomy" id="1235557"/>
    <lineage>
        <taxon>Bacteria</taxon>
        <taxon>Pseudomonadati</taxon>
        <taxon>Pseudomonadota</taxon>
        <taxon>Gammaproteobacteria</taxon>
        <taxon>Alteromonadales</taxon>
        <taxon>Alteromonadaceae</taxon>
        <taxon>Paraglaciecola</taxon>
    </lineage>
</organism>
<reference evidence="2 3" key="1">
    <citation type="submission" date="2023-10" db="EMBL/GenBank/DDBJ databases">
        <title>Glaciecola aquimarina strain GGW-M5 nov., isolated from a coastal seawater.</title>
        <authorList>
            <person name="Bayburt H."/>
            <person name="Kim J.M."/>
            <person name="Choi B.J."/>
            <person name="Jeon C.O."/>
        </authorList>
    </citation>
    <scope>NUCLEOTIDE SEQUENCE [LARGE SCALE GENOMIC DNA]</scope>
    <source>
        <strain evidence="2 3">KCTC 32108</strain>
    </source>
</reference>
<protein>
    <submittedName>
        <fullName evidence="2">Uncharacterized protein</fullName>
    </submittedName>
</protein>
<feature type="region of interest" description="Disordered" evidence="1">
    <location>
        <begin position="1"/>
        <end position="31"/>
    </location>
</feature>
<proteinExistence type="predicted"/>
<dbReference type="EMBL" id="JAWDIO010000002">
    <property type="protein sequence ID" value="MDU0355190.1"/>
    <property type="molecule type" value="Genomic_DNA"/>
</dbReference>
<evidence type="ECO:0000256" key="1">
    <source>
        <dbReference type="SAM" id="MobiDB-lite"/>
    </source>
</evidence>
<gene>
    <name evidence="2" type="ORF">RS130_15945</name>
</gene>
<dbReference type="RefSeq" id="WP_316026737.1">
    <property type="nucleotide sequence ID" value="NZ_JAWDIO010000002.1"/>
</dbReference>
<evidence type="ECO:0000313" key="3">
    <source>
        <dbReference type="Proteomes" id="UP001247805"/>
    </source>
</evidence>
<keyword evidence="3" id="KW-1185">Reference proteome</keyword>
<evidence type="ECO:0000313" key="2">
    <source>
        <dbReference type="EMBL" id="MDU0355190.1"/>
    </source>
</evidence>
<name>A0ABU3SYW7_9ALTE</name>
<accession>A0ABU3SYW7</accession>
<sequence length="86" mass="10103">MTSTIKAKRSANAEKQKRFREKQKQNGKKQVRGYVTPEAMQCYREISDKTNWTDSEILSNALRITYAAYKCGQIKLLNEWLKDNEK</sequence>
<dbReference type="Proteomes" id="UP001247805">
    <property type="component" value="Unassembled WGS sequence"/>
</dbReference>
<feature type="compositionally biased region" description="Basic residues" evidence="1">
    <location>
        <begin position="17"/>
        <end position="31"/>
    </location>
</feature>
<comment type="caution">
    <text evidence="2">The sequence shown here is derived from an EMBL/GenBank/DDBJ whole genome shotgun (WGS) entry which is preliminary data.</text>
</comment>